<dbReference type="PANTHER" id="PTHR43451:SF1">
    <property type="entry name" value="ACETYLTRANSFERASE"/>
    <property type="match status" value="1"/>
</dbReference>
<comment type="caution">
    <text evidence="2">The sequence shown here is derived from an EMBL/GenBank/DDBJ whole genome shotgun (WGS) entry which is preliminary data.</text>
</comment>
<proteinExistence type="predicted"/>
<dbReference type="PROSITE" id="PS51186">
    <property type="entry name" value="GNAT"/>
    <property type="match status" value="1"/>
</dbReference>
<dbReference type="InterPro" id="IPR052564">
    <property type="entry name" value="N-acetyltrans/Recomb-assoc"/>
</dbReference>
<accession>M2U7A4</accession>
<dbReference type="SUPFAM" id="SSF55729">
    <property type="entry name" value="Acyl-CoA N-acyltransferases (Nat)"/>
    <property type="match status" value="1"/>
</dbReference>
<name>M2U7A4_9SPHN</name>
<dbReference type="OrthoDB" id="9789081at2"/>
<dbReference type="InterPro" id="IPR000182">
    <property type="entry name" value="GNAT_dom"/>
</dbReference>
<dbReference type="RefSeq" id="WP_008600360.1">
    <property type="nucleotide sequence ID" value="NZ_AMRV01000002.1"/>
</dbReference>
<gene>
    <name evidence="2" type="ORF">C725_0845</name>
</gene>
<evidence type="ECO:0000259" key="1">
    <source>
        <dbReference type="PROSITE" id="PS51186"/>
    </source>
</evidence>
<evidence type="ECO:0000313" key="2">
    <source>
        <dbReference type="EMBL" id="EMD83873.1"/>
    </source>
</evidence>
<keyword evidence="2" id="KW-0808">Transferase</keyword>
<dbReference type="AlphaFoldDB" id="M2U7A4"/>
<protein>
    <submittedName>
        <fullName evidence="2">GCN5-related N-acetyltransferase</fullName>
    </submittedName>
</protein>
<keyword evidence="3" id="KW-1185">Reference proteome</keyword>
<dbReference type="GO" id="GO:0016747">
    <property type="term" value="F:acyltransferase activity, transferring groups other than amino-acyl groups"/>
    <property type="evidence" value="ECO:0007669"/>
    <property type="project" value="InterPro"/>
</dbReference>
<dbReference type="PANTHER" id="PTHR43451">
    <property type="entry name" value="ACETYLTRANSFERASE (GNAT) FAMILY PROTEIN"/>
    <property type="match status" value="1"/>
</dbReference>
<dbReference type="Proteomes" id="UP000011717">
    <property type="component" value="Unassembled WGS sequence"/>
</dbReference>
<reference evidence="2 3" key="1">
    <citation type="journal article" date="2013" name="Genome Announc.">
        <title>Draft Genome Sequence of Strain JLT2015T, Belonging to the Family Sphingomonadaceae of the Alphaproteobacteria.</title>
        <authorList>
            <person name="Tang K."/>
            <person name="Liu K."/>
            <person name="Li S."/>
            <person name="Jiao N."/>
        </authorList>
    </citation>
    <scope>NUCLEOTIDE SEQUENCE [LARGE SCALE GENOMIC DNA]</scope>
    <source>
        <strain evidence="2 3">JLT2015</strain>
    </source>
</reference>
<dbReference type="Gene3D" id="3.40.630.30">
    <property type="match status" value="1"/>
</dbReference>
<evidence type="ECO:0000313" key="3">
    <source>
        <dbReference type="Proteomes" id="UP000011717"/>
    </source>
</evidence>
<dbReference type="Pfam" id="PF13673">
    <property type="entry name" value="Acetyltransf_10"/>
    <property type="match status" value="1"/>
</dbReference>
<dbReference type="EMBL" id="AMRV01000002">
    <property type="protein sequence ID" value="EMD83873.1"/>
    <property type="molecule type" value="Genomic_DNA"/>
</dbReference>
<feature type="domain" description="N-acetyltransferase" evidence="1">
    <location>
        <begin position="1"/>
        <end position="156"/>
    </location>
</feature>
<dbReference type="InterPro" id="IPR016181">
    <property type="entry name" value="Acyl_CoA_acyltransferase"/>
</dbReference>
<sequence length="156" mass="17559">MIIREYREGDAAGLTKLVRTSITVLGTRDYDEEQLRTWAARFSDDTPLKKRLGDGRLVLVAETEGGQPAAFIDLEADGHIDFLYASPAAAGSGAVEALYRALEERARMAAHSRLYTEASEMARRFFKRRGFRVLGRRDFDMDGVPMHNFAMEKRLG</sequence>
<organism evidence="2 3">
    <name type="scientific">Pacificimonas flava</name>
    <dbReference type="NCBI Taxonomy" id="1234595"/>
    <lineage>
        <taxon>Bacteria</taxon>
        <taxon>Pseudomonadati</taxon>
        <taxon>Pseudomonadota</taxon>
        <taxon>Alphaproteobacteria</taxon>
        <taxon>Sphingomonadales</taxon>
        <taxon>Sphingosinicellaceae</taxon>
        <taxon>Pacificimonas</taxon>
    </lineage>
</organism>